<feature type="transmembrane region" description="Helical" evidence="2">
    <location>
        <begin position="144"/>
        <end position="169"/>
    </location>
</feature>
<evidence type="ECO:0000313" key="4">
    <source>
        <dbReference type="Proteomes" id="UP000273001"/>
    </source>
</evidence>
<feature type="transmembrane region" description="Helical" evidence="2">
    <location>
        <begin position="189"/>
        <end position="212"/>
    </location>
</feature>
<feature type="compositionally biased region" description="Basic and acidic residues" evidence="1">
    <location>
        <begin position="57"/>
        <end position="67"/>
    </location>
</feature>
<feature type="compositionally biased region" description="Low complexity" evidence="1">
    <location>
        <begin position="1"/>
        <end position="47"/>
    </location>
</feature>
<evidence type="ECO:0000256" key="1">
    <source>
        <dbReference type="SAM" id="MobiDB-lite"/>
    </source>
</evidence>
<keyword evidence="2" id="KW-0472">Membrane</keyword>
<name>A0ABM6Z182_9ACTO</name>
<keyword evidence="2" id="KW-1133">Transmembrane helix</keyword>
<dbReference type="EMBL" id="CP032514">
    <property type="protein sequence ID" value="AYD89005.1"/>
    <property type="molecule type" value="Genomic_DNA"/>
</dbReference>
<keyword evidence="4" id="KW-1185">Reference proteome</keyword>
<keyword evidence="2" id="KW-0812">Transmembrane</keyword>
<feature type="transmembrane region" description="Helical" evidence="2">
    <location>
        <begin position="76"/>
        <end position="96"/>
    </location>
</feature>
<dbReference type="Proteomes" id="UP000273001">
    <property type="component" value="Chromosome"/>
</dbReference>
<feature type="compositionally biased region" description="Basic and acidic residues" evidence="1">
    <location>
        <begin position="222"/>
        <end position="243"/>
    </location>
</feature>
<organism evidence="3 4">
    <name type="scientific">Actinomyces lilanjuaniae</name>
    <dbReference type="NCBI Taxonomy" id="2321394"/>
    <lineage>
        <taxon>Bacteria</taxon>
        <taxon>Bacillati</taxon>
        <taxon>Actinomycetota</taxon>
        <taxon>Actinomycetes</taxon>
        <taxon>Actinomycetales</taxon>
        <taxon>Actinomycetaceae</taxon>
        <taxon>Actinomyces</taxon>
    </lineage>
</organism>
<protein>
    <submittedName>
        <fullName evidence="3">Uncharacterized protein</fullName>
    </submittedName>
</protein>
<sequence length="243" mass="25192">MTAVSTTTAPDTASPDTTAADVPPSPLSAATSTGTPDSAASAPPASSRRSRSRGSHRRETPREESRAARRPGSRTASHWTGVLVAVALLPLAWFLVHDGAVLMTGGDASVWPDSVSVRGATELVCGAAAFVVALFMAHRSSLGTYVVGGLGLFFGLPFLVAPAAVASLVGPTVERLQAHSSLGEALTSYVMADGLTGRFVLMGLLMVMVGVVSDSARRAGRRERTAPHEPDRDSTTDRQPTDD</sequence>
<reference evidence="3 4" key="1">
    <citation type="submission" date="2018-09" db="EMBL/GenBank/DDBJ databases">
        <authorList>
            <person name="Li J."/>
        </authorList>
    </citation>
    <scope>NUCLEOTIDE SEQUENCE [LARGE SCALE GENOMIC DNA]</scope>
    <source>
        <strain evidence="3 4">2129</strain>
    </source>
</reference>
<dbReference type="RefSeq" id="WP_120203284.1">
    <property type="nucleotide sequence ID" value="NZ_CP032514.1"/>
</dbReference>
<feature type="transmembrane region" description="Helical" evidence="2">
    <location>
        <begin position="116"/>
        <end position="137"/>
    </location>
</feature>
<accession>A0ABM6Z182</accession>
<evidence type="ECO:0000256" key="2">
    <source>
        <dbReference type="SAM" id="Phobius"/>
    </source>
</evidence>
<feature type="region of interest" description="Disordered" evidence="1">
    <location>
        <begin position="218"/>
        <end position="243"/>
    </location>
</feature>
<evidence type="ECO:0000313" key="3">
    <source>
        <dbReference type="EMBL" id="AYD89005.1"/>
    </source>
</evidence>
<proteinExistence type="predicted"/>
<feature type="region of interest" description="Disordered" evidence="1">
    <location>
        <begin position="1"/>
        <end position="73"/>
    </location>
</feature>
<gene>
    <name evidence="3" type="ORF">D5R93_01145</name>
</gene>